<dbReference type="Pfam" id="PF03109">
    <property type="entry name" value="ABC1"/>
    <property type="match status" value="2"/>
</dbReference>
<dbReference type="OrthoDB" id="1290869at2759"/>
<evidence type="ECO:0000313" key="4">
    <source>
        <dbReference type="EMBL" id="ELU40549.1"/>
    </source>
</evidence>
<dbReference type="HOGENOM" id="CLU_006533_6_0_1"/>
<accession>L8WW14</accession>
<dbReference type="GO" id="GO:0004672">
    <property type="term" value="F:protein kinase activity"/>
    <property type="evidence" value="ECO:0007669"/>
    <property type="project" value="InterPro"/>
</dbReference>
<dbReference type="GO" id="GO:0005739">
    <property type="term" value="C:mitochondrion"/>
    <property type="evidence" value="ECO:0007669"/>
    <property type="project" value="TreeGrafter"/>
</dbReference>
<keyword evidence="2" id="KW-0812">Transmembrane</keyword>
<dbReference type="PANTHER" id="PTHR45890:SF1">
    <property type="entry name" value="AARF DOMAIN CONTAINING KINASE 2"/>
    <property type="match status" value="1"/>
</dbReference>
<reference evidence="4 5" key="1">
    <citation type="journal article" date="2013" name="Nat. Commun.">
        <title>The evolution and pathogenic mechanisms of the rice sheath blight pathogen.</title>
        <authorList>
            <person name="Zheng A."/>
            <person name="Lin R."/>
            <person name="Xu L."/>
            <person name="Qin P."/>
            <person name="Tang C."/>
            <person name="Ai P."/>
            <person name="Zhang D."/>
            <person name="Liu Y."/>
            <person name="Sun Z."/>
            <person name="Feng H."/>
            <person name="Wang Y."/>
            <person name="Chen Y."/>
            <person name="Liang X."/>
            <person name="Fu R."/>
            <person name="Li Q."/>
            <person name="Zhang J."/>
            <person name="Yu X."/>
            <person name="Xie Z."/>
            <person name="Ding L."/>
            <person name="Guan P."/>
            <person name="Tang J."/>
            <person name="Liang Y."/>
            <person name="Wang S."/>
            <person name="Deng Q."/>
            <person name="Li S."/>
            <person name="Zhu J."/>
            <person name="Wang L."/>
            <person name="Liu H."/>
            <person name="Li P."/>
        </authorList>
    </citation>
    <scope>NUCLEOTIDE SEQUENCE [LARGE SCALE GENOMIC DNA]</scope>
    <source>
        <strain evidence="5">AG-1 IA</strain>
    </source>
</reference>
<dbReference type="InterPro" id="IPR011009">
    <property type="entry name" value="Kinase-like_dom_sf"/>
</dbReference>
<proteinExistence type="inferred from homology"/>
<comment type="similarity">
    <text evidence="1">Belongs to the protein kinase superfamily. ADCK protein kinase family.</text>
</comment>
<feature type="transmembrane region" description="Helical" evidence="2">
    <location>
        <begin position="224"/>
        <end position="247"/>
    </location>
</feature>
<dbReference type="InterPro" id="IPR052402">
    <property type="entry name" value="ADCK_kinase"/>
</dbReference>
<dbReference type="InterPro" id="IPR004147">
    <property type="entry name" value="ABC1_dom"/>
</dbReference>
<dbReference type="SUPFAM" id="SSF56112">
    <property type="entry name" value="Protein kinase-like (PK-like)"/>
    <property type="match status" value="1"/>
</dbReference>
<feature type="domain" description="Protein kinase" evidence="3">
    <location>
        <begin position="330"/>
        <end position="733"/>
    </location>
</feature>
<keyword evidence="5" id="KW-1185">Reference proteome</keyword>
<protein>
    <submittedName>
        <fullName evidence="4">Atypical/ABC1/ABC1-C protein kinase</fullName>
    </submittedName>
</protein>
<evidence type="ECO:0000256" key="2">
    <source>
        <dbReference type="SAM" id="Phobius"/>
    </source>
</evidence>
<organism evidence="4 5">
    <name type="scientific">Thanatephorus cucumeris (strain AG1-IA)</name>
    <name type="common">Rice sheath blight fungus</name>
    <name type="synonym">Rhizoctonia solani</name>
    <dbReference type="NCBI Taxonomy" id="983506"/>
    <lineage>
        <taxon>Eukaryota</taxon>
        <taxon>Fungi</taxon>
        <taxon>Dikarya</taxon>
        <taxon>Basidiomycota</taxon>
        <taxon>Agaricomycotina</taxon>
        <taxon>Agaricomycetes</taxon>
        <taxon>Cantharellales</taxon>
        <taxon>Ceratobasidiaceae</taxon>
        <taxon>Rhizoctonia</taxon>
        <taxon>Rhizoctonia solani AG-1</taxon>
    </lineage>
</organism>
<dbReference type="OMA" id="VFAMKMQ"/>
<evidence type="ECO:0000259" key="3">
    <source>
        <dbReference type="PROSITE" id="PS50011"/>
    </source>
</evidence>
<sequence>MFKSPPRKSGGLQNSKAQQLCTGGCCVEIRSEWQCRLSALELLRNELYFQSVSPAKGFIDTVPLTLQKGIAPGYLSFGSIPAPTMSFYALQRGTSHMASRELFRRPHSHYFGIMRQIGSQKRKACLNPLHVPFRSAHTLSRHQLPLHTPPSLLWLLVPLGGGLLMYSQETPPSISSILSSPNIIPRGAPPQLIRIDSPYESQTSLISQLHEFLRSRIWEPIRTGFRFLHLVTIFIPVILTTPILLIGSPEDRYGGDRWGAVWWYGLLVKAMQRAGPTFIKWAGSREDLFPAVLCEKLGSLHSNGKPHRFSHTRRVIERVFGRSFDEVFEAFEESPIGVGAIAQVYRATLKSDLHPFTTNSTSDSVDQPGTVPAFTQAPKTSVAIKILHPHVRKHISRDLTILSVFASAIDMIPGLEWLSLPDEVRVFGEMMKQQIDLRHEARNLVQFEQNFGRDGQGGKSGRVQTAVVFPRPLVNWSTDEVLVEEYADAVPLKYFLRHGGGPFDHRIANLGLDAFLNMLLLDNFVHSDLHPGNIMIKFYKPSTRDMFFTFFSSVLNKSGPPLNKFAHAESDVIVAHLRRLSNSPDEWHQALDELEEDGYQPELVLLDAGLVTVLSEKNRRNFLDLFRAIAEFDGYRAGQLMVQRCRSPHLAIDPDVFALKIQHMVLGVKRKTFSLGKIKIADVLYDVLRAVRTHHVRMEADFVNTVLSLLLLEGIGRQLDPDMDLLKSSLPILRQLGRQTAARDAMAQLPSGNVGAMIKMWVYLEARQLASSTVVNLDELAKPERLIIFIGSHLYTIPFFL</sequence>
<dbReference type="CDD" id="cd13971">
    <property type="entry name" value="ADCK2-like"/>
    <property type="match status" value="1"/>
</dbReference>
<comment type="caution">
    <text evidence="4">The sequence shown here is derived from an EMBL/GenBank/DDBJ whole genome shotgun (WGS) entry which is preliminary data.</text>
</comment>
<dbReference type="InterPro" id="IPR044095">
    <property type="entry name" value="ADCK2_dom"/>
</dbReference>
<keyword evidence="4" id="KW-0418">Kinase</keyword>
<keyword evidence="2" id="KW-1133">Transmembrane helix</keyword>
<dbReference type="EMBL" id="AFRT01001407">
    <property type="protein sequence ID" value="ELU40549.1"/>
    <property type="molecule type" value="Genomic_DNA"/>
</dbReference>
<dbReference type="AlphaFoldDB" id="L8WW14"/>
<keyword evidence="2" id="KW-0472">Membrane</keyword>
<dbReference type="STRING" id="983506.L8WW14"/>
<keyword evidence="4" id="KW-0808">Transferase</keyword>
<name>L8WW14_THACA</name>
<dbReference type="GO" id="GO:0005524">
    <property type="term" value="F:ATP binding"/>
    <property type="evidence" value="ECO:0007669"/>
    <property type="project" value="InterPro"/>
</dbReference>
<dbReference type="PANTHER" id="PTHR45890">
    <property type="entry name" value="AARF DOMAIN CONTAINING KINASE 2 (PREDICTED)"/>
    <property type="match status" value="1"/>
</dbReference>
<dbReference type="InterPro" id="IPR000719">
    <property type="entry name" value="Prot_kinase_dom"/>
</dbReference>
<evidence type="ECO:0000256" key="1">
    <source>
        <dbReference type="ARBA" id="ARBA00009670"/>
    </source>
</evidence>
<evidence type="ECO:0000313" key="5">
    <source>
        <dbReference type="Proteomes" id="UP000011668"/>
    </source>
</evidence>
<dbReference type="Proteomes" id="UP000011668">
    <property type="component" value="Unassembled WGS sequence"/>
</dbReference>
<gene>
    <name evidence="4" type="ORF">AG1IA_05422</name>
</gene>
<dbReference type="PROSITE" id="PS50011">
    <property type="entry name" value="PROTEIN_KINASE_DOM"/>
    <property type="match status" value="1"/>
</dbReference>